<dbReference type="InterPro" id="IPR001207">
    <property type="entry name" value="Transposase_mutator"/>
</dbReference>
<reference evidence="8" key="1">
    <citation type="journal article" date="2019" name="Int. J. Syst. Evol. Microbiol.">
        <title>The Global Catalogue of Microorganisms (GCM) 10K type strain sequencing project: providing services to taxonomists for standard genome sequencing and annotation.</title>
        <authorList>
            <consortium name="The Broad Institute Genomics Platform"/>
            <consortium name="The Broad Institute Genome Sequencing Center for Infectious Disease"/>
            <person name="Wu L."/>
            <person name="Ma J."/>
        </authorList>
    </citation>
    <scope>NUCLEOTIDE SEQUENCE [LARGE SCALE GENOMIC DNA]</scope>
    <source>
        <strain evidence="8">JCM 16548</strain>
    </source>
</reference>
<evidence type="ECO:0000256" key="5">
    <source>
        <dbReference type="ARBA" id="ARBA00023172"/>
    </source>
</evidence>
<dbReference type="Proteomes" id="UP001500051">
    <property type="component" value="Unassembled WGS sequence"/>
</dbReference>
<keyword evidence="8" id="KW-1185">Reference proteome</keyword>
<keyword evidence="6" id="KW-0814">Transposable element</keyword>
<evidence type="ECO:0000256" key="3">
    <source>
        <dbReference type="ARBA" id="ARBA00022578"/>
    </source>
</evidence>
<comment type="similarity">
    <text evidence="2 6">Belongs to the transposase mutator family.</text>
</comment>
<keyword evidence="3 6" id="KW-0815">Transposition</keyword>
<dbReference type="EMBL" id="BAAAYX010000029">
    <property type="protein sequence ID" value="GAA3719058.1"/>
    <property type="molecule type" value="Genomic_DNA"/>
</dbReference>
<dbReference type="Pfam" id="PF00872">
    <property type="entry name" value="Transposase_mut"/>
    <property type="match status" value="1"/>
</dbReference>
<evidence type="ECO:0000256" key="1">
    <source>
        <dbReference type="ARBA" id="ARBA00002190"/>
    </source>
</evidence>
<dbReference type="PANTHER" id="PTHR33217:SF7">
    <property type="entry name" value="TRANSPOSASE FOR INSERTION SEQUENCE ELEMENT IS1081"/>
    <property type="match status" value="1"/>
</dbReference>
<evidence type="ECO:0000256" key="2">
    <source>
        <dbReference type="ARBA" id="ARBA00010961"/>
    </source>
</evidence>
<keyword evidence="4 6" id="KW-0238">DNA-binding</keyword>
<name>A0ABP7EJZ0_9ACTN</name>
<keyword evidence="5 6" id="KW-0233">DNA recombination</keyword>
<evidence type="ECO:0000256" key="4">
    <source>
        <dbReference type="ARBA" id="ARBA00023125"/>
    </source>
</evidence>
<evidence type="ECO:0000313" key="7">
    <source>
        <dbReference type="EMBL" id="GAA3719058.1"/>
    </source>
</evidence>
<organism evidence="7 8">
    <name type="scientific">Microlunatus aurantiacus</name>
    <dbReference type="NCBI Taxonomy" id="446786"/>
    <lineage>
        <taxon>Bacteria</taxon>
        <taxon>Bacillati</taxon>
        <taxon>Actinomycetota</taxon>
        <taxon>Actinomycetes</taxon>
        <taxon>Propionibacteriales</taxon>
        <taxon>Propionibacteriaceae</taxon>
        <taxon>Microlunatus</taxon>
    </lineage>
</organism>
<proteinExistence type="inferred from homology"/>
<accession>A0ABP7EJZ0</accession>
<evidence type="ECO:0000256" key="6">
    <source>
        <dbReference type="RuleBase" id="RU365089"/>
    </source>
</evidence>
<comment type="caution">
    <text evidence="7">The sequence shown here is derived from an EMBL/GenBank/DDBJ whole genome shotgun (WGS) entry which is preliminary data.</text>
</comment>
<dbReference type="PANTHER" id="PTHR33217">
    <property type="entry name" value="TRANSPOSASE FOR INSERTION SEQUENCE ELEMENT IS1081"/>
    <property type="match status" value="1"/>
</dbReference>
<gene>
    <name evidence="7" type="ORF">GCM10022204_43970</name>
</gene>
<evidence type="ECO:0000313" key="8">
    <source>
        <dbReference type="Proteomes" id="UP001500051"/>
    </source>
</evidence>
<sequence>MAKDLDAQEAFRTRPLDAGPYTFVAADAFTMKVREAGRVIDVACLLATGVNADGHREILGLDVCSAESPMPAG</sequence>
<comment type="function">
    <text evidence="1 6">Required for the transposition of the insertion element.</text>
</comment>
<protein>
    <recommendedName>
        <fullName evidence="6">Mutator family transposase</fullName>
    </recommendedName>
</protein>